<organism evidence="1 2">
    <name type="scientific">Stylosanthes scabra</name>
    <dbReference type="NCBI Taxonomy" id="79078"/>
    <lineage>
        <taxon>Eukaryota</taxon>
        <taxon>Viridiplantae</taxon>
        <taxon>Streptophyta</taxon>
        <taxon>Embryophyta</taxon>
        <taxon>Tracheophyta</taxon>
        <taxon>Spermatophyta</taxon>
        <taxon>Magnoliopsida</taxon>
        <taxon>eudicotyledons</taxon>
        <taxon>Gunneridae</taxon>
        <taxon>Pentapetalae</taxon>
        <taxon>rosids</taxon>
        <taxon>fabids</taxon>
        <taxon>Fabales</taxon>
        <taxon>Fabaceae</taxon>
        <taxon>Papilionoideae</taxon>
        <taxon>50 kb inversion clade</taxon>
        <taxon>dalbergioids sensu lato</taxon>
        <taxon>Dalbergieae</taxon>
        <taxon>Pterocarpus clade</taxon>
        <taxon>Stylosanthes</taxon>
    </lineage>
</organism>
<dbReference type="Proteomes" id="UP001341840">
    <property type="component" value="Unassembled WGS sequence"/>
</dbReference>
<sequence length="173" mass="19991">MYEMSTFIVVDKKRYIRTTSTPYSLTFSHRTRVEPVEEPSFPLDVFNFKPFNELLHAESVDENEMFGESFLFPLLSVIFVFMKLYHRRGSWEGGSQRSCNIKGCFGEENGGCFGRLGEGQMWIFGKIEAVNAGKTDWFYNACIKCPKKFESKTGFQLKHSNDYFMEGNMTDLG</sequence>
<evidence type="ECO:0000313" key="1">
    <source>
        <dbReference type="EMBL" id="MED6187675.1"/>
    </source>
</evidence>
<accession>A0ABU6WRQ3</accession>
<dbReference type="EMBL" id="JASCZI010182334">
    <property type="protein sequence ID" value="MED6187675.1"/>
    <property type="molecule type" value="Genomic_DNA"/>
</dbReference>
<reference evidence="1 2" key="1">
    <citation type="journal article" date="2023" name="Plants (Basel)">
        <title>Bridging the Gap: Combining Genomics and Transcriptomics Approaches to Understand Stylosanthes scabra, an Orphan Legume from the Brazilian Caatinga.</title>
        <authorList>
            <person name="Ferreira-Neto J.R.C."/>
            <person name="da Silva M.D."/>
            <person name="Binneck E."/>
            <person name="de Melo N.F."/>
            <person name="da Silva R.H."/>
            <person name="de Melo A.L.T.M."/>
            <person name="Pandolfi V."/>
            <person name="Bustamante F.O."/>
            <person name="Brasileiro-Vidal A.C."/>
            <person name="Benko-Iseppon A.M."/>
        </authorList>
    </citation>
    <scope>NUCLEOTIDE SEQUENCE [LARGE SCALE GENOMIC DNA]</scope>
    <source>
        <tissue evidence="1">Leaves</tissue>
    </source>
</reference>
<protein>
    <submittedName>
        <fullName evidence="1">Uncharacterized protein</fullName>
    </submittedName>
</protein>
<gene>
    <name evidence="1" type="ORF">PIB30_078638</name>
</gene>
<evidence type="ECO:0000313" key="2">
    <source>
        <dbReference type="Proteomes" id="UP001341840"/>
    </source>
</evidence>
<name>A0ABU6WRQ3_9FABA</name>
<proteinExistence type="predicted"/>
<keyword evidence="2" id="KW-1185">Reference proteome</keyword>
<comment type="caution">
    <text evidence="1">The sequence shown here is derived from an EMBL/GenBank/DDBJ whole genome shotgun (WGS) entry which is preliminary data.</text>
</comment>